<dbReference type="AlphaFoldDB" id="C6LGQ1"/>
<evidence type="ECO:0000313" key="3">
    <source>
        <dbReference type="Proteomes" id="UP000005561"/>
    </source>
</evidence>
<dbReference type="Proteomes" id="UP000005561">
    <property type="component" value="Unassembled WGS sequence"/>
</dbReference>
<proteinExistence type="predicted"/>
<sequence length="69" mass="7768">MSKRGDNLGAEQSRAEQSRAEQSRAEQSRAEQSRAEQSRAEQSVDVLSFYGVFYLVIIYRGNRQTAGGR</sequence>
<feature type="compositionally biased region" description="Basic and acidic residues" evidence="1">
    <location>
        <begin position="13"/>
        <end position="39"/>
    </location>
</feature>
<dbReference type="eggNOG" id="COG3064">
    <property type="taxonomic scope" value="Bacteria"/>
</dbReference>
<gene>
    <name evidence="2" type="ORF">BRYFOR_07811</name>
</gene>
<feature type="region of interest" description="Disordered" evidence="1">
    <location>
        <begin position="1"/>
        <end position="42"/>
    </location>
</feature>
<name>C6LGQ1_9FIRM</name>
<evidence type="ECO:0000256" key="1">
    <source>
        <dbReference type="SAM" id="MobiDB-lite"/>
    </source>
</evidence>
<comment type="caution">
    <text evidence="2">The sequence shown here is derived from an EMBL/GenBank/DDBJ whole genome shotgun (WGS) entry which is preliminary data.</text>
</comment>
<protein>
    <submittedName>
        <fullName evidence="2">Uncharacterized protein</fullName>
    </submittedName>
</protein>
<reference evidence="2" key="1">
    <citation type="submission" date="2009-07" db="EMBL/GenBank/DDBJ databases">
        <authorList>
            <person name="Weinstock G."/>
            <person name="Sodergren E."/>
            <person name="Clifton S."/>
            <person name="Fulton L."/>
            <person name="Fulton B."/>
            <person name="Courtney L."/>
            <person name="Fronick C."/>
            <person name="Harrison M."/>
            <person name="Strong C."/>
            <person name="Farmer C."/>
            <person name="Delahaunty K."/>
            <person name="Markovic C."/>
            <person name="Hall O."/>
            <person name="Minx P."/>
            <person name="Tomlinson C."/>
            <person name="Mitreva M."/>
            <person name="Nelson J."/>
            <person name="Hou S."/>
            <person name="Wollam A."/>
            <person name="Pepin K.H."/>
            <person name="Johnson M."/>
            <person name="Bhonagiri V."/>
            <person name="Nash W.E."/>
            <person name="Warren W."/>
            <person name="Chinwalla A."/>
            <person name="Mardis E.R."/>
            <person name="Wilson R.K."/>
        </authorList>
    </citation>
    <scope>NUCLEOTIDE SEQUENCE [LARGE SCALE GENOMIC DNA]</scope>
    <source>
        <strain evidence="2">DSM 14469</strain>
    </source>
</reference>
<keyword evidence="3" id="KW-1185">Reference proteome</keyword>
<accession>C6LGQ1</accession>
<dbReference type="EMBL" id="ACCL02000012">
    <property type="protein sequence ID" value="EET60251.1"/>
    <property type="molecule type" value="Genomic_DNA"/>
</dbReference>
<dbReference type="RefSeq" id="WP_006862596.1">
    <property type="nucleotide sequence ID" value="NZ_ACCL02000012.1"/>
</dbReference>
<evidence type="ECO:0000313" key="2">
    <source>
        <dbReference type="EMBL" id="EET60251.1"/>
    </source>
</evidence>
<organism evidence="2 3">
    <name type="scientific">Marvinbryantia formatexigens DSM 14469</name>
    <dbReference type="NCBI Taxonomy" id="478749"/>
    <lineage>
        <taxon>Bacteria</taxon>
        <taxon>Bacillati</taxon>
        <taxon>Bacillota</taxon>
        <taxon>Clostridia</taxon>
        <taxon>Lachnospirales</taxon>
        <taxon>Lachnospiraceae</taxon>
        <taxon>Marvinbryantia</taxon>
    </lineage>
</organism>